<dbReference type="AlphaFoldDB" id="U4TSX8"/>
<dbReference type="HOGENOM" id="CLU_022367_0_0_9"/>
<dbReference type="NCBIfam" id="TIGR02336">
    <property type="entry name" value="1,3-beta-galactosyl-N-acetylhexosamine phosphorylase"/>
    <property type="match status" value="1"/>
</dbReference>
<dbReference type="Pfam" id="PF17385">
    <property type="entry name" value="LBP_M"/>
    <property type="match status" value="1"/>
</dbReference>
<feature type="domain" description="Lacto-N-biose phosphorylase-like N-terminal TIM barrel" evidence="1">
    <location>
        <begin position="8"/>
        <end position="439"/>
    </location>
</feature>
<dbReference type="InterPro" id="IPR012711">
    <property type="entry name" value="Lacto-N-biose_phosphorylase"/>
</dbReference>
<dbReference type="Gene3D" id="3.40.50.880">
    <property type="match status" value="1"/>
</dbReference>
<dbReference type="InterPro" id="IPR013780">
    <property type="entry name" value="Glyco_hydro_b"/>
</dbReference>
<dbReference type="Gene3D" id="2.60.40.10">
    <property type="entry name" value="Immunoglobulins"/>
    <property type="match status" value="1"/>
</dbReference>
<evidence type="ECO:0000259" key="3">
    <source>
        <dbReference type="Pfam" id="PF17386"/>
    </source>
</evidence>
<dbReference type="InterPro" id="IPR035080">
    <property type="entry name" value="Lact_bio_phlase-like_N"/>
</dbReference>
<dbReference type="Proteomes" id="UP000030647">
    <property type="component" value="Unassembled WGS sequence"/>
</dbReference>
<dbReference type="Gene3D" id="3.20.20.80">
    <property type="entry name" value="Glycosidases"/>
    <property type="match status" value="1"/>
</dbReference>
<evidence type="ECO:0000313" key="4">
    <source>
        <dbReference type="EMBL" id="ERL64582.1"/>
    </source>
</evidence>
<protein>
    <submittedName>
        <fullName evidence="4">D-galactosyl-beta-1-&gt;3-N-acetyl-D-hexosamine phosphorylase</fullName>
    </submittedName>
</protein>
<feature type="domain" description="Lacto-N-biose phosphorylase central" evidence="2">
    <location>
        <begin position="444"/>
        <end position="663"/>
    </location>
</feature>
<evidence type="ECO:0000259" key="2">
    <source>
        <dbReference type="Pfam" id="PF17385"/>
    </source>
</evidence>
<gene>
    <name evidence="4" type="ORF">L248_0766</name>
</gene>
<reference evidence="5" key="1">
    <citation type="journal article" date="2013" name="Genome Announc.">
        <title>Whole-Genome Sequencing of Lactobacillus shenzhenensis Strain LY-73T.</title>
        <authorList>
            <person name="Lin Z."/>
            <person name="Liu Z."/>
            <person name="Yang R."/>
            <person name="Zou Y."/>
            <person name="Wan D."/>
            <person name="Chen J."/>
            <person name="Guo M."/>
            <person name="Zhao J."/>
            <person name="Fang C."/>
            <person name="Yang R."/>
            <person name="Liu F."/>
        </authorList>
    </citation>
    <scope>NUCLEOTIDE SEQUENCE [LARGE SCALE GENOMIC DNA]</scope>
    <source>
        <strain evidence="5">LY-73</strain>
    </source>
</reference>
<feature type="domain" description="Lacto-N-biose phosphorylase C-terminal" evidence="3">
    <location>
        <begin position="669"/>
        <end position="720"/>
    </location>
</feature>
<dbReference type="Gene3D" id="2.60.40.1180">
    <property type="entry name" value="Golgi alpha-mannosidase II"/>
    <property type="match status" value="1"/>
</dbReference>
<dbReference type="eggNOG" id="COG5426">
    <property type="taxonomic scope" value="Bacteria"/>
</dbReference>
<name>U4TSX8_9LACO</name>
<sequence>MMMTKETGRLTIPSDTDFLKETQELITRWGADAIRDSDGTKLDTGLKQLAVKLYSTYFVARGYNDFAEKHPETVQSLYLMSDRITATGTTVTIPFMAHYFDQQIRPNYRDDPHEYWEVIDRTADAVVPTTNWSLLPDDDTVTIRQAAPYHEYTVSFLAELIWDPTEMYNHLTNHWGDVPHQIPFDVRYPEAQQFIRDTLRRWLAANPEIDVVRFTTFFYHFTLIFDDQEREKFVDWLGYGGTVSVPALKAFEKVKGYRLRPEDFVDDGFYNSSYRVPSRHYRDYVDFIARFVADQAKILVDEVHAAGKEAMMFLGDNWIGTEPYGPYFKDIGLDAVVGSVGNATTLRLISDIPHVKYTEGRFLPYFFPDVFHKGGDPVAEAKQNWLTARRAIMRKPVDRIGYGGYLKLAAQFPDFVDYVTHVADEFRDIYSKIHGVKPYAGLTVGVLNAWGKLRTWQPFIVAHGKRYKQAYSYEGVMEALAGQAVNVRFLSFADITSQGVPKDIDVLINVGAAGTAFSGGDAWQDPALVTTIRAWVAAGHGFVGIGEPSAIPGTWAGRTFQLADVLGVDQEAGFSLSTDKYQPAPVADHFLTDGLTLPLDYGESTHNVYAFPETAVIAAANDEVTLTSHDYGQGRGVYLAGLPFSPQNANLLLRLMFWAAKKENAFQTWYATNPETEVAAYPDAGLYAVLNNTSAPQTTTVYTTGGQQVSVSLAPEEIRWERIDHEY</sequence>
<dbReference type="Pfam" id="PF17386">
    <property type="entry name" value="LBP_C"/>
    <property type="match status" value="1"/>
</dbReference>
<dbReference type="STRING" id="1231336.L248_0766"/>
<dbReference type="InterPro" id="IPR035356">
    <property type="entry name" value="LBP_C"/>
</dbReference>
<dbReference type="InterPro" id="IPR013783">
    <property type="entry name" value="Ig-like_fold"/>
</dbReference>
<accession>U4TSX8</accession>
<keyword evidence="5" id="KW-1185">Reference proteome</keyword>
<proteinExistence type="predicted"/>
<organism evidence="4 5">
    <name type="scientific">Schleiferilactobacillus shenzhenensis LY-73</name>
    <dbReference type="NCBI Taxonomy" id="1231336"/>
    <lineage>
        <taxon>Bacteria</taxon>
        <taxon>Bacillati</taxon>
        <taxon>Bacillota</taxon>
        <taxon>Bacilli</taxon>
        <taxon>Lactobacillales</taxon>
        <taxon>Lactobacillaceae</taxon>
        <taxon>Schleiferilactobacillus</taxon>
    </lineage>
</organism>
<dbReference type="Pfam" id="PF09508">
    <property type="entry name" value="Lact_bio_phlase"/>
    <property type="match status" value="1"/>
</dbReference>
<dbReference type="InterPro" id="IPR029062">
    <property type="entry name" value="Class_I_gatase-like"/>
</dbReference>
<dbReference type="SUPFAM" id="SSF52317">
    <property type="entry name" value="Class I glutamine amidotransferase-like"/>
    <property type="match status" value="1"/>
</dbReference>
<dbReference type="GO" id="GO:0004645">
    <property type="term" value="F:1,4-alpha-oligoglucan phosphorylase activity"/>
    <property type="evidence" value="ECO:0007669"/>
    <property type="project" value="InterPro"/>
</dbReference>
<evidence type="ECO:0000259" key="1">
    <source>
        <dbReference type="Pfam" id="PF09508"/>
    </source>
</evidence>
<dbReference type="EMBL" id="KI271595">
    <property type="protein sequence ID" value="ERL64582.1"/>
    <property type="molecule type" value="Genomic_DNA"/>
</dbReference>
<dbReference type="InterPro" id="IPR035363">
    <property type="entry name" value="LBP_M"/>
</dbReference>
<evidence type="ECO:0000313" key="5">
    <source>
        <dbReference type="Proteomes" id="UP000030647"/>
    </source>
</evidence>